<dbReference type="PANTHER" id="PTHR43861">
    <property type="entry name" value="TRANS-ACONITATE 2-METHYLTRANSFERASE-RELATED"/>
    <property type="match status" value="1"/>
</dbReference>
<dbReference type="Gene3D" id="3.40.50.150">
    <property type="entry name" value="Vaccinia Virus protein VP39"/>
    <property type="match status" value="1"/>
</dbReference>
<dbReference type="SUPFAM" id="SSF53335">
    <property type="entry name" value="S-adenosyl-L-methionine-dependent methyltransferases"/>
    <property type="match status" value="1"/>
</dbReference>
<dbReference type="Proteomes" id="UP001501476">
    <property type="component" value="Unassembled WGS sequence"/>
</dbReference>
<reference evidence="2" key="1">
    <citation type="journal article" date="2019" name="Int. J. Syst. Evol. Microbiol.">
        <title>The Global Catalogue of Microorganisms (GCM) 10K type strain sequencing project: providing services to taxonomists for standard genome sequencing and annotation.</title>
        <authorList>
            <consortium name="The Broad Institute Genomics Platform"/>
            <consortium name="The Broad Institute Genome Sequencing Center for Infectious Disease"/>
            <person name="Wu L."/>
            <person name="Ma J."/>
        </authorList>
    </citation>
    <scope>NUCLEOTIDE SEQUENCE [LARGE SCALE GENOMIC DNA]</scope>
    <source>
        <strain evidence="2">JCM 6886</strain>
    </source>
</reference>
<evidence type="ECO:0000313" key="1">
    <source>
        <dbReference type="EMBL" id="GAA0228922.1"/>
    </source>
</evidence>
<sequence length="268" mass="30627">MSVLEIGCAEGELGKKVKEKYQLEYYGFEISQDVIQAMTVLDGVFRLADQVSEERKFDLIMSFHVLEHISDLSAVIVDWKHWLKPNGIVILEVPNNAGHPWVEDDNNPEHIHQFGMSSIAALLQRHGFIIKMMSTGFFESPSYTDSIRLVAELALSRKDKQDSLIEAIRKTIHEPFDVFCVGGDFKNYIEPIMPHLNVISLFDNDAMKKEMGGKPVILFENEKNEQRPILIASIRYEEQIRDELLQKKVSLNNIYYLSDILLGVNSNG</sequence>
<evidence type="ECO:0000313" key="2">
    <source>
        <dbReference type="Proteomes" id="UP001501476"/>
    </source>
</evidence>
<dbReference type="Pfam" id="PF13489">
    <property type="entry name" value="Methyltransf_23"/>
    <property type="match status" value="1"/>
</dbReference>
<evidence type="ECO:0008006" key="3">
    <source>
        <dbReference type="Google" id="ProtNLM"/>
    </source>
</evidence>
<dbReference type="Gene3D" id="3.40.50.720">
    <property type="entry name" value="NAD(P)-binding Rossmann-like Domain"/>
    <property type="match status" value="1"/>
</dbReference>
<keyword evidence="2" id="KW-1185">Reference proteome</keyword>
<organism evidence="1 2">
    <name type="scientific">Methylophaga marina</name>
    <dbReference type="NCBI Taxonomy" id="45495"/>
    <lineage>
        <taxon>Bacteria</taxon>
        <taxon>Pseudomonadati</taxon>
        <taxon>Pseudomonadota</taxon>
        <taxon>Gammaproteobacteria</taxon>
        <taxon>Thiotrichales</taxon>
        <taxon>Piscirickettsiaceae</taxon>
        <taxon>Methylophaga</taxon>
    </lineage>
</organism>
<dbReference type="InterPro" id="IPR029063">
    <property type="entry name" value="SAM-dependent_MTases_sf"/>
</dbReference>
<proteinExistence type="predicted"/>
<dbReference type="CDD" id="cd02440">
    <property type="entry name" value="AdoMet_MTases"/>
    <property type="match status" value="1"/>
</dbReference>
<gene>
    <name evidence="1" type="ORF">GCM10008964_20410</name>
</gene>
<protein>
    <recommendedName>
        <fullName evidence="3">Class I SAM-dependent methyltransferase</fullName>
    </recommendedName>
</protein>
<comment type="caution">
    <text evidence="1">The sequence shown here is derived from an EMBL/GenBank/DDBJ whole genome shotgun (WGS) entry which is preliminary data.</text>
</comment>
<accession>A0ABP3DCE0</accession>
<dbReference type="EMBL" id="BAAADG010000006">
    <property type="protein sequence ID" value="GAA0228922.1"/>
    <property type="molecule type" value="Genomic_DNA"/>
</dbReference>
<name>A0ABP3DCE0_9GAMM</name>